<dbReference type="PRINTS" id="PR00723">
    <property type="entry name" value="SUBTILISIN"/>
</dbReference>
<dbReference type="InterPro" id="IPR036852">
    <property type="entry name" value="Peptidase_S8/S53_dom_sf"/>
</dbReference>
<dbReference type="InterPro" id="IPR023828">
    <property type="entry name" value="Peptidase_S8_Ser-AS"/>
</dbReference>
<dbReference type="PANTHER" id="PTHR43806">
    <property type="entry name" value="PEPTIDASE S8"/>
    <property type="match status" value="1"/>
</dbReference>
<dbReference type="GO" id="GO:0006508">
    <property type="term" value="P:proteolysis"/>
    <property type="evidence" value="ECO:0007669"/>
    <property type="project" value="UniProtKB-KW"/>
</dbReference>
<sequence>MSVPSGIIHFETGDALPGVVVGYVSIRSQGGVSFLDADDLTDLPKFFATDEDRAAARKTLEELEFHIVAESRLGMAIAGPPQAWAALTDGELVAYEQRTRARGGRIEDVTHIDIVGPGQPDAPGAGKAKPDEIEGVVIERPRAPQGPIPPPNSRFHLRLPDDVAMILKAPAAHRAGYTGRGVTVAMVDSGYGAHPFFEAHAYAVRPPVTVVPGTTPAGDPIGHGTGEAANVFAIAPDAELWPVRASNQQGDMVAAVAGFMRAKMDGPDVLSNSWGGDYPDPLPPEPHAADRALVLEILDAIDQGIIVVFAAGNGSCGVEAQVPGVIAAGGVYANADLDLQASTYASGYHSDWFGGVDVPTVSGLVGMRPRASYIAMPVPRGCRIDLERAFAGGDDPPDGTTPYDGWALFSGTSAACPQVAGAAAVLRGMWRQATPKQVCDALCAGATDVYVGHNHPRFNHPAQRGRDLATGHGLINVSAALEALADTASQQQKETAVPDDLLGVAISQGHALTLADKLANDQGFRDHLEADPVKALASINVDASGWTPPEKLKLAPATEFEGLYASMQDNRKQFRTLIAYLSD</sequence>
<dbReference type="EMBL" id="JAPDOD010000004">
    <property type="protein sequence ID" value="MDA0160210.1"/>
    <property type="molecule type" value="Genomic_DNA"/>
</dbReference>
<keyword evidence="8" id="KW-1185">Reference proteome</keyword>
<keyword evidence="4 5" id="KW-0720">Serine protease</keyword>
<feature type="active site" description="Charge relay system" evidence="5">
    <location>
        <position position="413"/>
    </location>
</feature>
<evidence type="ECO:0000313" key="7">
    <source>
        <dbReference type="EMBL" id="MDA0160210.1"/>
    </source>
</evidence>
<name>A0A9X3MQ24_9ACTN</name>
<dbReference type="PANTHER" id="PTHR43806:SF11">
    <property type="entry name" value="CEREVISIN-RELATED"/>
    <property type="match status" value="1"/>
</dbReference>
<feature type="active site" description="Charge relay system" evidence="5">
    <location>
        <position position="188"/>
    </location>
</feature>
<evidence type="ECO:0000256" key="4">
    <source>
        <dbReference type="ARBA" id="ARBA00022825"/>
    </source>
</evidence>
<dbReference type="PROSITE" id="PS00138">
    <property type="entry name" value="SUBTILASE_SER"/>
    <property type="match status" value="1"/>
</dbReference>
<accession>A0A9X3MQ24</accession>
<evidence type="ECO:0000259" key="6">
    <source>
        <dbReference type="Pfam" id="PF00082"/>
    </source>
</evidence>
<organism evidence="7 8">
    <name type="scientific">Solirubrobacter ginsenosidimutans</name>
    <dbReference type="NCBI Taxonomy" id="490573"/>
    <lineage>
        <taxon>Bacteria</taxon>
        <taxon>Bacillati</taxon>
        <taxon>Actinomycetota</taxon>
        <taxon>Thermoleophilia</taxon>
        <taxon>Solirubrobacterales</taxon>
        <taxon>Solirubrobacteraceae</taxon>
        <taxon>Solirubrobacter</taxon>
    </lineage>
</organism>
<evidence type="ECO:0000256" key="2">
    <source>
        <dbReference type="ARBA" id="ARBA00022670"/>
    </source>
</evidence>
<feature type="active site" description="Charge relay system" evidence="5">
    <location>
        <position position="223"/>
    </location>
</feature>
<evidence type="ECO:0000256" key="3">
    <source>
        <dbReference type="ARBA" id="ARBA00022801"/>
    </source>
</evidence>
<evidence type="ECO:0000256" key="1">
    <source>
        <dbReference type="ARBA" id="ARBA00011073"/>
    </source>
</evidence>
<dbReference type="AlphaFoldDB" id="A0A9X3MQ24"/>
<protein>
    <submittedName>
        <fullName evidence="7">S8 family serine peptidase</fullName>
    </submittedName>
</protein>
<dbReference type="Gene3D" id="3.40.50.200">
    <property type="entry name" value="Peptidase S8/S53 domain"/>
    <property type="match status" value="1"/>
</dbReference>
<dbReference type="GO" id="GO:0004252">
    <property type="term" value="F:serine-type endopeptidase activity"/>
    <property type="evidence" value="ECO:0007669"/>
    <property type="project" value="UniProtKB-UniRule"/>
</dbReference>
<dbReference type="InterPro" id="IPR015500">
    <property type="entry name" value="Peptidase_S8_subtilisin-rel"/>
</dbReference>
<dbReference type="InterPro" id="IPR050131">
    <property type="entry name" value="Peptidase_S8_subtilisin-like"/>
</dbReference>
<dbReference type="InterPro" id="IPR000209">
    <property type="entry name" value="Peptidase_S8/S53_dom"/>
</dbReference>
<dbReference type="PROSITE" id="PS51892">
    <property type="entry name" value="SUBTILASE"/>
    <property type="match status" value="1"/>
</dbReference>
<keyword evidence="2 5" id="KW-0645">Protease</keyword>
<proteinExistence type="inferred from homology"/>
<keyword evidence="3 5" id="KW-0378">Hydrolase</keyword>
<feature type="domain" description="Peptidase S8/S53" evidence="6">
    <location>
        <begin position="179"/>
        <end position="449"/>
    </location>
</feature>
<dbReference type="Pfam" id="PF00082">
    <property type="entry name" value="Peptidase_S8"/>
    <property type="match status" value="1"/>
</dbReference>
<dbReference type="SUPFAM" id="SSF52743">
    <property type="entry name" value="Subtilisin-like"/>
    <property type="match status" value="1"/>
</dbReference>
<dbReference type="Proteomes" id="UP001149140">
    <property type="component" value="Unassembled WGS sequence"/>
</dbReference>
<comment type="caution">
    <text evidence="7">The sequence shown here is derived from an EMBL/GenBank/DDBJ whole genome shotgun (WGS) entry which is preliminary data.</text>
</comment>
<evidence type="ECO:0000256" key="5">
    <source>
        <dbReference type="PROSITE-ProRule" id="PRU01240"/>
    </source>
</evidence>
<reference evidence="7" key="1">
    <citation type="submission" date="2022-10" db="EMBL/GenBank/DDBJ databases">
        <title>The WGS of Solirubrobacter ginsenosidimutans DSM 21036.</title>
        <authorList>
            <person name="Jiang Z."/>
        </authorList>
    </citation>
    <scope>NUCLEOTIDE SEQUENCE</scope>
    <source>
        <strain evidence="7">DSM 21036</strain>
    </source>
</reference>
<dbReference type="RefSeq" id="WP_270038977.1">
    <property type="nucleotide sequence ID" value="NZ_JAPDOD010000004.1"/>
</dbReference>
<gene>
    <name evidence="7" type="ORF">OM076_08045</name>
</gene>
<comment type="similarity">
    <text evidence="1 5">Belongs to the peptidase S8 family.</text>
</comment>
<evidence type="ECO:0000313" key="8">
    <source>
        <dbReference type="Proteomes" id="UP001149140"/>
    </source>
</evidence>